<organism evidence="1">
    <name type="scientific">Tenacibaculum sp. Pbs-1</name>
    <dbReference type="NCBI Taxonomy" id="3238748"/>
    <lineage>
        <taxon>Bacteria</taxon>
        <taxon>Pseudomonadati</taxon>
        <taxon>Bacteroidota</taxon>
        <taxon>Flavobacteriia</taxon>
        <taxon>Flavobacteriales</taxon>
        <taxon>Flavobacteriaceae</taxon>
        <taxon>Tenacibaculum</taxon>
    </lineage>
</organism>
<gene>
    <name evidence="1" type="ORF">Pbs1_06620</name>
</gene>
<accession>A0AB33KUR0</accession>
<sequence length="1571" mass="175634">MKKITFFFFVVFSQLVFSSTDNPLDSISRSEKALPKLIEFSSKVKGEFDFDYVKNNYSDPKVDTLIARAASVFEAIHKTGSYVDVLGSDDMISLPVGVKKRIGKNTAILGVSKAKFFPDYTEVTLFAKLTIGQLGVNGKQQELFFGADNIKISHNGGIYGDTNISLFGDVAIPIQGNKGLLELKGGFNMKTGIVENKTYVTIDCSGIKEIGVAADVLFSRDLLEPLDSNNTVIQDTRTRVKGSFKTVVSDWNDIIAEINFSHPFQIKDKNSTTGRGKGGLIFEVKNAVFDFSDLRNSDNVNFPKGYKEKYLVPGNEELWRGVSIEEIKIIAPKEFMKRNEQNRLSFSAKEFLIDGEGITGQFSVKNLFSIEEGIASGWQISVSDLHASFIANKITGGGFGGHVALPTSGKVTKEDIINETEHVKGIRKAIKYTAIIDVGNDDYSLALEPIAKEGLHFPVLMAEAHLKSNSSLTLKVKDGKFRPKANLYGSLTIGGKNSNGSKLVDFKGITFENLQLQTESPYFSVDYMGYKDDVKFGNFPVTISEIGLTANDNRIGLGFALDVNLMNKGFAGSTKLKIKGKFEDRSNTHRWKYDGIDIQRINVEADLGSVKFKGLVDIKDNDPIYGNGFYGELEADFNSINVKATAWFGKTDVRYWYVDAYADLSSLKTKPMIGPVEINGFGGGAYYHMKKTSNPPKLVYQGELDHKGNPVPVKTPKPPSGMDYAPDANSGLGFRAMLGFALANEGAFNGKVGFEMAFNIHGGLNRIFFFGEAHIMKGYKLEFADKFKEKLNNLENKINDLADNKIVKGLKETNLVEYSKVSFPQDGLTFDVGIDAHFSMEMDFVNNSFHSEMEVYVNTPGNFFSGVGDRGRAGWAVFHTGPDGWYLHMGTPKDRIGLRVGVGGFSVSATTYLMIGDKIPGSPPPPQAVADILGVDLNSLDYMRDLNALGDGRGFAIGMDFSLDTGNMNFLMFYARFRAGLGFDIMIKDYGETACKGSGQIGIDGWYANGQAYAYLEGELGIRVNLWFYKARIPIIKAGAAVLLQAKLPNPSWFRGYVGGHFNVLGGLIRGRFRFKIEIGDECEIIGGAPLGGMKIISGVTPDNDATEVDVFTAPQSAFNMKINKPFELEDDKGVKTYRILLDEFIVKSNGKIIEGELEWNESHDVVNFVSFNVLPPQKTIQVKVAVSFQEFKSGSWITLMHNGKKAQEIEERTFTTGVAPDYIPVENIVYTYPVIDQKYFYQNESTMGYVKLKRGQPYLFTPETNWKQKVVYSNEEGNNFVNSVSYSKGDRQVSFKLGEFNNQKKYTLKLISSPDAGEGSVNETSYMKQDTGYEGNMVEIKNKEVQSVVNNEAVTELLTYEFTTSEYNTFAKKVDDKRVVKHYLEPIYSDVHAIQTDVRESERFDRIELEGGKYSGKQPLIEAEAILDDNYYEDRIYQLIYEKYPLEPEFTVNRDVKDLGIPPKKGIDILTWYVPYLRNNPTFSLLSKRIPYRYNLPYHYKRDFMDIQYKVVNKYLNDPTEYASQIQKYNYIINGVFPAIWSGKYKVKMQYVMPGGVLGTSTVFKYKNPF</sequence>
<proteinExistence type="predicted"/>
<reference evidence="1" key="1">
    <citation type="submission" date="2024-08" db="EMBL/GenBank/DDBJ databases">
        <title>Whole genome sequence of Tenacibaculum sp. strain pbs-1 associated with black-spot shell disease in Akoya pearl oysters.</title>
        <authorList>
            <person name="Sakatoku A."/>
            <person name="Suzuki T."/>
            <person name="Hatano K."/>
            <person name="Seki M."/>
            <person name="Tanaka D."/>
            <person name="Nakamura S."/>
            <person name="Suzuki N."/>
            <person name="Isshiki T."/>
        </authorList>
    </citation>
    <scope>NUCLEOTIDE SEQUENCE</scope>
    <source>
        <strain evidence="1">Pbs-1</strain>
    </source>
</reference>
<evidence type="ECO:0000313" key="1">
    <source>
        <dbReference type="EMBL" id="BFP67319.1"/>
    </source>
</evidence>
<name>A0AB33KUR0_9FLAO</name>
<dbReference type="EMBL" id="AP035888">
    <property type="protein sequence ID" value="BFP67319.1"/>
    <property type="molecule type" value="Genomic_DNA"/>
</dbReference>
<protein>
    <submittedName>
        <fullName evidence="1">Uncharacterized protein</fullName>
    </submittedName>
</protein>